<proteinExistence type="predicted"/>
<accession>A0AAN9E101</accession>
<dbReference type="Proteomes" id="UP001372338">
    <property type="component" value="Unassembled WGS sequence"/>
</dbReference>
<reference evidence="1 2" key="1">
    <citation type="submission" date="2024-01" db="EMBL/GenBank/DDBJ databases">
        <title>The genomes of 5 underutilized Papilionoideae crops provide insights into root nodulation and disease resistanc.</title>
        <authorList>
            <person name="Yuan L."/>
        </authorList>
    </citation>
    <scope>NUCLEOTIDE SEQUENCE [LARGE SCALE GENOMIC DNA]</scope>
    <source>
        <strain evidence="1">ZHUSHIDOU_FW_LH</strain>
        <tissue evidence="1">Leaf</tissue>
    </source>
</reference>
<organism evidence="1 2">
    <name type="scientific">Crotalaria pallida</name>
    <name type="common">Smooth rattlebox</name>
    <name type="synonym">Crotalaria striata</name>
    <dbReference type="NCBI Taxonomy" id="3830"/>
    <lineage>
        <taxon>Eukaryota</taxon>
        <taxon>Viridiplantae</taxon>
        <taxon>Streptophyta</taxon>
        <taxon>Embryophyta</taxon>
        <taxon>Tracheophyta</taxon>
        <taxon>Spermatophyta</taxon>
        <taxon>Magnoliopsida</taxon>
        <taxon>eudicotyledons</taxon>
        <taxon>Gunneridae</taxon>
        <taxon>Pentapetalae</taxon>
        <taxon>rosids</taxon>
        <taxon>fabids</taxon>
        <taxon>Fabales</taxon>
        <taxon>Fabaceae</taxon>
        <taxon>Papilionoideae</taxon>
        <taxon>50 kb inversion clade</taxon>
        <taxon>genistoids sensu lato</taxon>
        <taxon>core genistoids</taxon>
        <taxon>Crotalarieae</taxon>
        <taxon>Crotalaria</taxon>
    </lineage>
</organism>
<sequence>MIYPAMKLQRSYAHYVIQNKMFNRTASTAEYAWASIFVVYANSSMMMFQRINTTVTNVVSAELEAWITFSIVRDADVATPR</sequence>
<dbReference type="AlphaFoldDB" id="A0AAN9E101"/>
<gene>
    <name evidence="1" type="ORF">RIF29_38978</name>
</gene>
<dbReference type="EMBL" id="JAYWIO010000008">
    <property type="protein sequence ID" value="KAK7244160.1"/>
    <property type="molecule type" value="Genomic_DNA"/>
</dbReference>
<name>A0AAN9E101_CROPI</name>
<protein>
    <submittedName>
        <fullName evidence="1">Uncharacterized protein</fullName>
    </submittedName>
</protein>
<comment type="caution">
    <text evidence="1">The sequence shown here is derived from an EMBL/GenBank/DDBJ whole genome shotgun (WGS) entry which is preliminary data.</text>
</comment>
<evidence type="ECO:0000313" key="2">
    <source>
        <dbReference type="Proteomes" id="UP001372338"/>
    </source>
</evidence>
<evidence type="ECO:0000313" key="1">
    <source>
        <dbReference type="EMBL" id="KAK7244160.1"/>
    </source>
</evidence>
<keyword evidence="2" id="KW-1185">Reference proteome</keyword>